<proteinExistence type="inferred from homology"/>
<sequence>MEEILRRYARLIIKTQLKLERGDQLSINTEGSYMDFARLLAKIACEATLQTVNIVETNHGKVVQVIQMDPIEPEIFRPEVKGFVMCHIFSLDETPFQHDGKPKALANEVALLGSFGLLSEPVFLDRRIAVPWANIPLPGPNWASQLLDAEVTNLEMWNLFAMIFRLEDDNASSFWESQANLLHFRKQKLNKLGPVELNLTGSGWSLKTTKAPNTLWAGGMNTVSSGRKFIPALPMQNVFASLDCTLSNGTIASSRSFLLFGQTVEDATFTIEGGKVTSFSATKGKEALEAFFAIDEGARQVAEISLADNDTLESHYLEKGVHVHFNRAMTSNIAFGGFTLASLTDQDSDEAIDDSHLSRSLVRLEIPVGSNSLSVTALNGEGDMTTLMEEGVFID</sequence>
<dbReference type="EMBL" id="CP003155">
    <property type="protein sequence ID" value="AEV28377.1"/>
    <property type="molecule type" value="Genomic_DNA"/>
</dbReference>
<keyword evidence="7" id="KW-0479">Metal-binding</keyword>
<dbReference type="eggNOG" id="COG2309">
    <property type="taxonomic scope" value="Bacteria"/>
</dbReference>
<evidence type="ECO:0000313" key="11">
    <source>
        <dbReference type="Proteomes" id="UP000005632"/>
    </source>
</evidence>
<keyword evidence="9" id="KW-0482">Metalloprotease</keyword>
<keyword evidence="11" id="KW-1185">Reference proteome</keyword>
<dbReference type="SUPFAM" id="SSF144052">
    <property type="entry name" value="Thermophilic metalloprotease-like"/>
    <property type="match status" value="1"/>
</dbReference>
<comment type="similarity">
    <text evidence="4">Belongs to the peptidase M29 family.</text>
</comment>
<accession>G8QWT3</accession>
<evidence type="ECO:0000256" key="8">
    <source>
        <dbReference type="ARBA" id="ARBA00022801"/>
    </source>
</evidence>
<dbReference type="InterPro" id="IPR000787">
    <property type="entry name" value="Peptidase_M29"/>
</dbReference>
<dbReference type="HOGENOM" id="CLU_569725_0_0_12"/>
<comment type="cofactor">
    <cofactor evidence="1">
        <name>Co(2+)</name>
        <dbReference type="ChEBI" id="CHEBI:48828"/>
    </cofactor>
</comment>
<evidence type="ECO:0000256" key="7">
    <source>
        <dbReference type="ARBA" id="ARBA00022723"/>
    </source>
</evidence>
<evidence type="ECO:0000256" key="5">
    <source>
        <dbReference type="ARBA" id="ARBA00022438"/>
    </source>
</evidence>
<dbReference type="KEGG" id="sgp:SpiGrapes_0523"/>
<evidence type="ECO:0000256" key="9">
    <source>
        <dbReference type="ARBA" id="ARBA00023049"/>
    </source>
</evidence>
<evidence type="ECO:0000313" key="10">
    <source>
        <dbReference type="EMBL" id="AEV28377.1"/>
    </source>
</evidence>
<evidence type="ECO:0000256" key="4">
    <source>
        <dbReference type="ARBA" id="ARBA00008236"/>
    </source>
</evidence>
<dbReference type="GO" id="GO:0046872">
    <property type="term" value="F:metal ion binding"/>
    <property type="evidence" value="ECO:0007669"/>
    <property type="project" value="UniProtKB-KW"/>
</dbReference>
<keyword evidence="6" id="KW-0645">Protease</keyword>
<keyword evidence="8" id="KW-0378">Hydrolase</keyword>
<dbReference type="GO" id="GO:0004177">
    <property type="term" value="F:aminopeptidase activity"/>
    <property type="evidence" value="ECO:0007669"/>
    <property type="project" value="UniProtKB-KW"/>
</dbReference>
<dbReference type="GO" id="GO:0008237">
    <property type="term" value="F:metallopeptidase activity"/>
    <property type="evidence" value="ECO:0007669"/>
    <property type="project" value="UniProtKB-KW"/>
</dbReference>
<comment type="cofactor">
    <cofactor evidence="3">
        <name>Zn(2+)</name>
        <dbReference type="ChEBI" id="CHEBI:29105"/>
    </cofactor>
</comment>
<evidence type="ECO:0000256" key="3">
    <source>
        <dbReference type="ARBA" id="ARBA00001947"/>
    </source>
</evidence>
<dbReference type="PANTHER" id="PTHR34448:SF3">
    <property type="entry name" value="AMINOPEPTIDASE AMPS"/>
    <property type="match status" value="1"/>
</dbReference>
<dbReference type="PRINTS" id="PR00919">
    <property type="entry name" value="THERMOPTASE"/>
</dbReference>
<name>G8QWT3_SPHPG</name>
<organism evidence="10 11">
    <name type="scientific">Sphaerochaeta pleomorpha (strain ATCC BAA-1885 / DSM 22778 / Grapes)</name>
    <dbReference type="NCBI Taxonomy" id="158190"/>
    <lineage>
        <taxon>Bacteria</taxon>
        <taxon>Pseudomonadati</taxon>
        <taxon>Spirochaetota</taxon>
        <taxon>Spirochaetia</taxon>
        <taxon>Spirochaetales</taxon>
        <taxon>Sphaerochaetaceae</taxon>
        <taxon>Sphaerochaeta</taxon>
    </lineage>
</organism>
<dbReference type="PANTHER" id="PTHR34448">
    <property type="entry name" value="AMINOPEPTIDASE"/>
    <property type="match status" value="1"/>
</dbReference>
<evidence type="ECO:0000256" key="6">
    <source>
        <dbReference type="ARBA" id="ARBA00022670"/>
    </source>
</evidence>
<dbReference type="GO" id="GO:0006508">
    <property type="term" value="P:proteolysis"/>
    <property type="evidence" value="ECO:0007669"/>
    <property type="project" value="UniProtKB-KW"/>
</dbReference>
<reference evidence="10 11" key="1">
    <citation type="submission" date="2011-11" db="EMBL/GenBank/DDBJ databases">
        <title>Complete sequence of Spirochaeta sp. grapes.</title>
        <authorList>
            <consortium name="US DOE Joint Genome Institute"/>
            <person name="Lucas S."/>
            <person name="Han J."/>
            <person name="Lapidus A."/>
            <person name="Cheng J.-F."/>
            <person name="Goodwin L."/>
            <person name="Pitluck S."/>
            <person name="Peters L."/>
            <person name="Ovchinnikova G."/>
            <person name="Munk A.C."/>
            <person name="Detter J.C."/>
            <person name="Han C."/>
            <person name="Tapia R."/>
            <person name="Land M."/>
            <person name="Hauser L."/>
            <person name="Kyrpides N."/>
            <person name="Ivanova N."/>
            <person name="Pagani I."/>
            <person name="Ritalahtilisa K."/>
            <person name="Loeffler F."/>
            <person name="Woyke T."/>
        </authorList>
    </citation>
    <scope>NUCLEOTIDE SEQUENCE [LARGE SCALE GENOMIC DNA]</scope>
    <source>
        <strain evidence="11">ATCC BAA-1885 / DSM 22778 / Grapes</strain>
    </source>
</reference>
<dbReference type="InterPro" id="IPR035097">
    <property type="entry name" value="M29_N-terminal"/>
</dbReference>
<protein>
    <submittedName>
        <fullName evidence="10">Leucyl aminopeptidase (Aminopeptidase T)</fullName>
    </submittedName>
</protein>
<dbReference type="Proteomes" id="UP000005632">
    <property type="component" value="Chromosome"/>
</dbReference>
<dbReference type="STRING" id="158190.SpiGrapes_0523"/>
<keyword evidence="5 10" id="KW-0031">Aminopeptidase</keyword>
<dbReference type="Pfam" id="PF02073">
    <property type="entry name" value="Peptidase_M29"/>
    <property type="match status" value="2"/>
</dbReference>
<dbReference type="OrthoDB" id="9803993at2"/>
<dbReference type="Gene3D" id="3.40.1830.10">
    <property type="entry name" value="Thermophilic metalloprotease (M29)"/>
    <property type="match status" value="1"/>
</dbReference>
<dbReference type="RefSeq" id="WP_014269226.1">
    <property type="nucleotide sequence ID" value="NC_016633.1"/>
</dbReference>
<evidence type="ECO:0000256" key="1">
    <source>
        <dbReference type="ARBA" id="ARBA00001941"/>
    </source>
</evidence>
<evidence type="ECO:0000256" key="2">
    <source>
        <dbReference type="ARBA" id="ARBA00001946"/>
    </source>
</evidence>
<comment type="cofactor">
    <cofactor evidence="2">
        <name>Mg(2+)</name>
        <dbReference type="ChEBI" id="CHEBI:18420"/>
    </cofactor>
</comment>
<dbReference type="InterPro" id="IPR052170">
    <property type="entry name" value="M29_Exopeptidase"/>
</dbReference>
<dbReference type="AlphaFoldDB" id="G8QWT3"/>
<gene>
    <name evidence="10" type="ordered locus">SpiGrapes_0523</name>
</gene>